<dbReference type="InterPro" id="IPR002048">
    <property type="entry name" value="EF_hand_dom"/>
</dbReference>
<sequence>MSKAKGNSGTTKNSKTKKQKSEIEQIFEKIDLNNDGRISVIELTKAARLLGMNPTQDEAAQMIADCNPSQEGYVNKSEFRKLFSDQKADIDAQVEEMKTAFKVFDKDNSGTISRDEIREVLNMAGEKIDDSEIDEMLRKVDIDGDGNISIDEFAAVMCDL</sequence>
<dbReference type="Gene3D" id="1.10.238.10">
    <property type="entry name" value="EF-hand"/>
    <property type="match status" value="2"/>
</dbReference>
<evidence type="ECO:0000256" key="3">
    <source>
        <dbReference type="SAM" id="MobiDB-lite"/>
    </source>
</evidence>
<dbReference type="InterPro" id="IPR018247">
    <property type="entry name" value="EF_Hand_1_Ca_BS"/>
</dbReference>
<dbReference type="PANTHER" id="PTHR23048:SF0">
    <property type="entry name" value="CALMODULIN LIKE 3"/>
    <property type="match status" value="1"/>
</dbReference>
<protein>
    <submittedName>
        <fullName evidence="5">CALM1-like protein</fullName>
    </submittedName>
</protein>
<gene>
    <name evidence="5" type="ORF">MAR_032659</name>
</gene>
<accession>A0ABY7F798</accession>
<dbReference type="Pfam" id="PF13499">
    <property type="entry name" value="EF-hand_7"/>
    <property type="match status" value="2"/>
</dbReference>
<name>A0ABY7F798_MYAAR</name>
<evidence type="ECO:0000256" key="2">
    <source>
        <dbReference type="ARBA" id="ARBA00022837"/>
    </source>
</evidence>
<keyword evidence="6" id="KW-1185">Reference proteome</keyword>
<keyword evidence="1" id="KW-0677">Repeat</keyword>
<feature type="domain" description="EF-hand" evidence="4">
    <location>
        <begin position="18"/>
        <end position="53"/>
    </location>
</feature>
<evidence type="ECO:0000259" key="4">
    <source>
        <dbReference type="PROSITE" id="PS50222"/>
    </source>
</evidence>
<dbReference type="PROSITE" id="PS00018">
    <property type="entry name" value="EF_HAND_1"/>
    <property type="match status" value="3"/>
</dbReference>
<dbReference type="Proteomes" id="UP001164746">
    <property type="component" value="Chromosome 10"/>
</dbReference>
<keyword evidence="2" id="KW-0106">Calcium</keyword>
<organism evidence="5 6">
    <name type="scientific">Mya arenaria</name>
    <name type="common">Soft-shell clam</name>
    <dbReference type="NCBI Taxonomy" id="6604"/>
    <lineage>
        <taxon>Eukaryota</taxon>
        <taxon>Metazoa</taxon>
        <taxon>Spiralia</taxon>
        <taxon>Lophotrochozoa</taxon>
        <taxon>Mollusca</taxon>
        <taxon>Bivalvia</taxon>
        <taxon>Autobranchia</taxon>
        <taxon>Heteroconchia</taxon>
        <taxon>Euheterodonta</taxon>
        <taxon>Imparidentia</taxon>
        <taxon>Neoheterodontei</taxon>
        <taxon>Myida</taxon>
        <taxon>Myoidea</taxon>
        <taxon>Myidae</taxon>
        <taxon>Mya</taxon>
    </lineage>
</organism>
<dbReference type="CDD" id="cd00051">
    <property type="entry name" value="EFh"/>
    <property type="match status" value="1"/>
</dbReference>
<dbReference type="InterPro" id="IPR050230">
    <property type="entry name" value="CALM/Myosin/TropC-like"/>
</dbReference>
<feature type="domain" description="EF-hand" evidence="4">
    <location>
        <begin position="128"/>
        <end position="160"/>
    </location>
</feature>
<dbReference type="SUPFAM" id="SSF47473">
    <property type="entry name" value="EF-hand"/>
    <property type="match status" value="1"/>
</dbReference>
<evidence type="ECO:0000313" key="6">
    <source>
        <dbReference type="Proteomes" id="UP001164746"/>
    </source>
</evidence>
<dbReference type="EMBL" id="CP111021">
    <property type="protein sequence ID" value="WAR18065.1"/>
    <property type="molecule type" value="Genomic_DNA"/>
</dbReference>
<reference evidence="5" key="1">
    <citation type="submission" date="2022-11" db="EMBL/GenBank/DDBJ databases">
        <title>Centuries of genome instability and evolution in soft-shell clam transmissible cancer (bioRxiv).</title>
        <authorList>
            <person name="Hart S.F.M."/>
            <person name="Yonemitsu M.A."/>
            <person name="Giersch R.M."/>
            <person name="Beal B.F."/>
            <person name="Arriagada G."/>
            <person name="Davis B.W."/>
            <person name="Ostrander E.A."/>
            <person name="Goff S.P."/>
            <person name="Metzger M.J."/>
        </authorList>
    </citation>
    <scope>NUCLEOTIDE SEQUENCE</scope>
    <source>
        <strain evidence="5">MELC-2E11</strain>
        <tissue evidence="5">Siphon/mantle</tissue>
    </source>
</reference>
<feature type="region of interest" description="Disordered" evidence="3">
    <location>
        <begin position="1"/>
        <end position="22"/>
    </location>
</feature>
<evidence type="ECO:0000256" key="1">
    <source>
        <dbReference type="ARBA" id="ARBA00022737"/>
    </source>
</evidence>
<dbReference type="PANTHER" id="PTHR23048">
    <property type="entry name" value="MYOSIN LIGHT CHAIN 1, 3"/>
    <property type="match status" value="1"/>
</dbReference>
<dbReference type="InterPro" id="IPR011992">
    <property type="entry name" value="EF-hand-dom_pair"/>
</dbReference>
<dbReference type="PROSITE" id="PS50222">
    <property type="entry name" value="EF_HAND_2"/>
    <property type="match status" value="3"/>
</dbReference>
<dbReference type="SMART" id="SM00054">
    <property type="entry name" value="EFh"/>
    <property type="match status" value="4"/>
</dbReference>
<feature type="compositionally biased region" description="Low complexity" evidence="3">
    <location>
        <begin position="1"/>
        <end position="13"/>
    </location>
</feature>
<feature type="domain" description="EF-hand" evidence="4">
    <location>
        <begin position="92"/>
        <end position="127"/>
    </location>
</feature>
<proteinExistence type="predicted"/>
<evidence type="ECO:0000313" key="5">
    <source>
        <dbReference type="EMBL" id="WAR18065.1"/>
    </source>
</evidence>